<dbReference type="PANTHER" id="PTHR30469">
    <property type="entry name" value="MULTIDRUG RESISTANCE PROTEIN MDTA"/>
    <property type="match status" value="1"/>
</dbReference>
<feature type="coiled-coil region" evidence="2">
    <location>
        <begin position="110"/>
        <end position="161"/>
    </location>
</feature>
<dbReference type="EMBL" id="RQTJ01000013">
    <property type="protein sequence ID" value="RRA94919.1"/>
    <property type="molecule type" value="Genomic_DNA"/>
</dbReference>
<proteinExistence type="inferred from homology"/>
<dbReference type="Pfam" id="PF25954">
    <property type="entry name" value="Beta-barrel_RND_2"/>
    <property type="match status" value="1"/>
</dbReference>
<dbReference type="Proteomes" id="UP000268372">
    <property type="component" value="Unassembled WGS sequence"/>
</dbReference>
<gene>
    <name evidence="6" type="ORF">EG242_07870</name>
</gene>
<dbReference type="Gene3D" id="2.40.420.20">
    <property type="match status" value="1"/>
</dbReference>
<dbReference type="InterPro" id="IPR058637">
    <property type="entry name" value="YknX-like_C"/>
</dbReference>
<dbReference type="Gene3D" id="2.40.30.170">
    <property type="match status" value="1"/>
</dbReference>
<name>A0A3P1B1I3_9FLAO</name>
<comment type="caution">
    <text evidence="6">The sequence shown here is derived from an EMBL/GenBank/DDBJ whole genome shotgun (WGS) entry which is preliminary data.</text>
</comment>
<accession>A0A3P1B1I3</accession>
<evidence type="ECO:0000313" key="6">
    <source>
        <dbReference type="EMBL" id="RRA94919.1"/>
    </source>
</evidence>
<organism evidence="6 7">
    <name type="scientific">Paenimyroides viscosum</name>
    <dbReference type="NCBI Taxonomy" id="2488729"/>
    <lineage>
        <taxon>Bacteria</taxon>
        <taxon>Pseudomonadati</taxon>
        <taxon>Bacteroidota</taxon>
        <taxon>Flavobacteriia</taxon>
        <taxon>Flavobacteriales</taxon>
        <taxon>Flavobacteriaceae</taxon>
        <taxon>Paenimyroides</taxon>
    </lineage>
</organism>
<evidence type="ECO:0000256" key="2">
    <source>
        <dbReference type="SAM" id="Coils"/>
    </source>
</evidence>
<evidence type="ECO:0000313" key="7">
    <source>
        <dbReference type="Proteomes" id="UP000268372"/>
    </source>
</evidence>
<dbReference type="Gene3D" id="2.40.50.100">
    <property type="match status" value="1"/>
</dbReference>
<reference evidence="6 7" key="1">
    <citation type="submission" date="2018-11" db="EMBL/GenBank/DDBJ databases">
        <title>Flavobacterium sp. nov., YIM 102796 draft genome.</title>
        <authorList>
            <person name="Li G."/>
            <person name="Jiang Y."/>
        </authorList>
    </citation>
    <scope>NUCLEOTIDE SEQUENCE [LARGE SCALE GENOMIC DNA]</scope>
    <source>
        <strain evidence="6 7">YIM 102796</strain>
    </source>
</reference>
<comment type="similarity">
    <text evidence="1">Belongs to the membrane fusion protein (MFP) (TC 8.A.1) family.</text>
</comment>
<keyword evidence="2" id="KW-0175">Coiled coil</keyword>
<evidence type="ECO:0000259" key="3">
    <source>
        <dbReference type="Pfam" id="PF25954"/>
    </source>
</evidence>
<dbReference type="InterPro" id="IPR006143">
    <property type="entry name" value="RND_pump_MFP"/>
</dbReference>
<dbReference type="AlphaFoldDB" id="A0A3P1B1I3"/>
<feature type="domain" description="YknX-like C-terminal permuted SH3-like" evidence="5">
    <location>
        <begin position="282"/>
        <end position="350"/>
    </location>
</feature>
<dbReference type="GO" id="GO:0015562">
    <property type="term" value="F:efflux transmembrane transporter activity"/>
    <property type="evidence" value="ECO:0007669"/>
    <property type="project" value="TreeGrafter"/>
</dbReference>
<sequence length="352" mass="37380">MKKVIITGIVIIAALAGIMYVLNKNKTQNEEQTAIVGQKNAAVAVRVEVADYKDVNAQYIANGTFAPKQEVMLSAETAGKVTRVLVQEGAHVRAGQTLAVIDGDKLNVGLSNAQAVYNNAKAEVARFEGAYASGGVTKQQLDQVKLQLENAKNNLRSSQLTASDVNITASFAGVVNKRNIEPGSYVSPGQQLFEIVNVGTLKLQVNVDEKNIGFVKLGQVIKVQSPVLVDQEFVGKVSFIAPKADGSLNFPVELEIKNNATNDLKAGMYGTAFFGSEKSANALVVPRNAFVGSVSSNQIFVVKDGKAVLTKVVSGRTFGENIEIISGITKGTQVITTGQINLLNGTAVEIIK</sequence>
<protein>
    <submittedName>
        <fullName evidence="6">Efflux RND transporter periplasmic adaptor subunit</fullName>
    </submittedName>
</protein>
<dbReference type="InterPro" id="IPR058647">
    <property type="entry name" value="BSH_CzcB-like"/>
</dbReference>
<dbReference type="InterPro" id="IPR058792">
    <property type="entry name" value="Beta-barrel_RND_2"/>
</dbReference>
<evidence type="ECO:0000259" key="4">
    <source>
        <dbReference type="Pfam" id="PF25973"/>
    </source>
</evidence>
<dbReference type="Pfam" id="PF25973">
    <property type="entry name" value="BSH_CzcB"/>
    <property type="match status" value="1"/>
</dbReference>
<dbReference type="NCBIfam" id="TIGR01730">
    <property type="entry name" value="RND_mfp"/>
    <property type="match status" value="1"/>
</dbReference>
<dbReference type="GO" id="GO:1990281">
    <property type="term" value="C:efflux pump complex"/>
    <property type="evidence" value="ECO:0007669"/>
    <property type="project" value="TreeGrafter"/>
</dbReference>
<dbReference type="Gene3D" id="1.10.287.470">
    <property type="entry name" value="Helix hairpin bin"/>
    <property type="match status" value="1"/>
</dbReference>
<feature type="domain" description="CusB-like beta-barrel" evidence="3">
    <location>
        <begin position="203"/>
        <end position="276"/>
    </location>
</feature>
<evidence type="ECO:0000259" key="5">
    <source>
        <dbReference type="Pfam" id="PF25989"/>
    </source>
</evidence>
<dbReference type="PANTHER" id="PTHR30469:SF15">
    <property type="entry name" value="HLYD FAMILY OF SECRETION PROTEINS"/>
    <property type="match status" value="1"/>
</dbReference>
<dbReference type="OrthoDB" id="9784685at2"/>
<dbReference type="Pfam" id="PF25989">
    <property type="entry name" value="YknX_C"/>
    <property type="match status" value="1"/>
</dbReference>
<dbReference type="RefSeq" id="WP_124899342.1">
    <property type="nucleotide sequence ID" value="NZ_RQTJ01000013.1"/>
</dbReference>
<keyword evidence="7" id="KW-1185">Reference proteome</keyword>
<feature type="domain" description="CzcB-like barrel-sandwich hybrid" evidence="4">
    <location>
        <begin position="72"/>
        <end position="196"/>
    </location>
</feature>
<dbReference type="SUPFAM" id="SSF111369">
    <property type="entry name" value="HlyD-like secretion proteins"/>
    <property type="match status" value="1"/>
</dbReference>
<evidence type="ECO:0000256" key="1">
    <source>
        <dbReference type="ARBA" id="ARBA00009477"/>
    </source>
</evidence>